<evidence type="ECO:0000313" key="1">
    <source>
        <dbReference type="EMBL" id="CAH1106556.1"/>
    </source>
</evidence>
<protein>
    <submittedName>
        <fullName evidence="1">Uncharacterized protein</fullName>
    </submittedName>
</protein>
<name>A0A9P0CYH2_9CUCU</name>
<proteinExistence type="predicted"/>
<organism evidence="1 2">
    <name type="scientific">Psylliodes chrysocephalus</name>
    <dbReference type="NCBI Taxonomy" id="3402493"/>
    <lineage>
        <taxon>Eukaryota</taxon>
        <taxon>Metazoa</taxon>
        <taxon>Ecdysozoa</taxon>
        <taxon>Arthropoda</taxon>
        <taxon>Hexapoda</taxon>
        <taxon>Insecta</taxon>
        <taxon>Pterygota</taxon>
        <taxon>Neoptera</taxon>
        <taxon>Endopterygota</taxon>
        <taxon>Coleoptera</taxon>
        <taxon>Polyphaga</taxon>
        <taxon>Cucujiformia</taxon>
        <taxon>Chrysomeloidea</taxon>
        <taxon>Chrysomelidae</taxon>
        <taxon>Galerucinae</taxon>
        <taxon>Alticini</taxon>
        <taxon>Psylliodes</taxon>
    </lineage>
</organism>
<dbReference type="EMBL" id="OV651814">
    <property type="protein sequence ID" value="CAH1106556.1"/>
    <property type="molecule type" value="Genomic_DNA"/>
</dbReference>
<accession>A0A9P0CYH2</accession>
<evidence type="ECO:0000313" key="2">
    <source>
        <dbReference type="Proteomes" id="UP001153636"/>
    </source>
</evidence>
<dbReference type="Proteomes" id="UP001153636">
    <property type="component" value="Chromosome 2"/>
</dbReference>
<dbReference type="OrthoDB" id="10059378at2759"/>
<sequence length="103" mass="11414">MAKCEEAGIACRQANEDADSLIVWTAESLAPTDQTVAIVREDVNLLVIMMDLNTSPNVYLLKPEKRKSASVTVPTTDCSKTKSCQAHDVSARDEWMRLDVIFI</sequence>
<keyword evidence="2" id="KW-1185">Reference proteome</keyword>
<dbReference type="AlphaFoldDB" id="A0A9P0CYH2"/>
<reference evidence="1" key="1">
    <citation type="submission" date="2022-01" db="EMBL/GenBank/DDBJ databases">
        <authorList>
            <person name="King R."/>
        </authorList>
    </citation>
    <scope>NUCLEOTIDE SEQUENCE</scope>
</reference>
<gene>
    <name evidence="1" type="ORF">PSYICH_LOCUS7487</name>
</gene>